<dbReference type="InterPro" id="IPR006620">
    <property type="entry name" value="Pro_4_hyd_alph"/>
</dbReference>
<feature type="region of interest" description="Disordered" evidence="6">
    <location>
        <begin position="1"/>
        <end position="86"/>
    </location>
</feature>
<proteinExistence type="predicted"/>
<evidence type="ECO:0000256" key="1">
    <source>
        <dbReference type="ARBA" id="ARBA00001961"/>
    </source>
</evidence>
<feature type="domain" description="Fe2OG dioxygenase" evidence="7">
    <location>
        <begin position="194"/>
        <end position="302"/>
    </location>
</feature>
<feature type="region of interest" description="Disordered" evidence="6">
    <location>
        <begin position="317"/>
        <end position="346"/>
    </location>
</feature>
<dbReference type="EMBL" id="HBNR01079347">
    <property type="protein sequence ID" value="CAE4656065.1"/>
    <property type="molecule type" value="Transcribed_RNA"/>
</dbReference>
<dbReference type="GO" id="GO:0005506">
    <property type="term" value="F:iron ion binding"/>
    <property type="evidence" value="ECO:0007669"/>
    <property type="project" value="InterPro"/>
</dbReference>
<gene>
    <name evidence="8" type="ORF">AMON00008_LOCUS56602</name>
</gene>
<evidence type="ECO:0000256" key="3">
    <source>
        <dbReference type="ARBA" id="ARBA00022964"/>
    </source>
</evidence>
<sequence>MAQAGELVPAPRPSSRDWPGAMGRGPRRPKGAAGAAAVPAAETAEPSAATKDVDPSAANGLSRQTKRPKRQKLEEADEGPIDPAKAGKRIAEWVEDSEKQERWLASRGGGLEGYLTDSPGCMVRLRDFLPLEIADCVLAVLESLPEETWELSERAGDDAAASHRFWSADVCDVPALAPLRGLFWSLLPQLRGKPTLPIFSCGRYGKSDFIGRHDDRAHVPFDGPGNVYSRTAAAIWYLTRDWAALDGGCLLDLHEEDSGKPKATHVPVYNALMVFEVPHWHAVTAVTSERYRYSIFGWWHQPGKHYELPGVALSSSIATTGAGTRPRKKRKMAHGRKERREDDQGV</sequence>
<dbReference type="Pfam" id="PF13661">
    <property type="entry name" value="2OG-FeII_Oxy_4"/>
    <property type="match status" value="1"/>
</dbReference>
<feature type="compositionally biased region" description="Basic residues" evidence="6">
    <location>
        <begin position="325"/>
        <end position="337"/>
    </location>
</feature>
<protein>
    <recommendedName>
        <fullName evidence="7">Fe2OG dioxygenase domain-containing protein</fullName>
    </recommendedName>
</protein>
<keyword evidence="5" id="KW-0408">Iron</keyword>
<dbReference type="GO" id="GO:0031418">
    <property type="term" value="F:L-ascorbic acid binding"/>
    <property type="evidence" value="ECO:0007669"/>
    <property type="project" value="InterPro"/>
</dbReference>
<dbReference type="GO" id="GO:0016705">
    <property type="term" value="F:oxidoreductase activity, acting on paired donors, with incorporation or reduction of molecular oxygen"/>
    <property type="evidence" value="ECO:0007669"/>
    <property type="project" value="InterPro"/>
</dbReference>
<accession>A0A7S4SU13</accession>
<evidence type="ECO:0000256" key="5">
    <source>
        <dbReference type="ARBA" id="ARBA00023004"/>
    </source>
</evidence>
<dbReference type="PANTHER" id="PTHR12117">
    <property type="entry name" value="HISTONE ACETYLTRANSFERASE COMPLEX"/>
    <property type="match status" value="1"/>
</dbReference>
<evidence type="ECO:0000256" key="2">
    <source>
        <dbReference type="ARBA" id="ARBA00022723"/>
    </source>
</evidence>
<keyword evidence="4" id="KW-0560">Oxidoreductase</keyword>
<dbReference type="PANTHER" id="PTHR12117:SF0">
    <property type="entry name" value="PROLYL 3-HYDROXYLASE OGFOD1"/>
    <property type="match status" value="1"/>
</dbReference>
<dbReference type="AlphaFoldDB" id="A0A7S4SU13"/>
<comment type="cofactor">
    <cofactor evidence="1">
        <name>L-ascorbate</name>
        <dbReference type="ChEBI" id="CHEBI:38290"/>
    </cofactor>
</comment>
<reference evidence="8" key="1">
    <citation type="submission" date="2021-01" db="EMBL/GenBank/DDBJ databases">
        <authorList>
            <person name="Corre E."/>
            <person name="Pelletier E."/>
            <person name="Niang G."/>
            <person name="Scheremetjew M."/>
            <person name="Finn R."/>
            <person name="Kale V."/>
            <person name="Holt S."/>
            <person name="Cochrane G."/>
            <person name="Meng A."/>
            <person name="Brown T."/>
            <person name="Cohen L."/>
        </authorList>
    </citation>
    <scope>NUCLEOTIDE SEQUENCE</scope>
    <source>
        <strain evidence="8">CCMP3105</strain>
    </source>
</reference>
<dbReference type="GO" id="GO:0051213">
    <property type="term" value="F:dioxygenase activity"/>
    <property type="evidence" value="ECO:0007669"/>
    <property type="project" value="UniProtKB-KW"/>
</dbReference>
<name>A0A7S4SU13_9DINO</name>
<evidence type="ECO:0000256" key="6">
    <source>
        <dbReference type="SAM" id="MobiDB-lite"/>
    </source>
</evidence>
<evidence type="ECO:0000313" key="8">
    <source>
        <dbReference type="EMBL" id="CAE4656065.1"/>
    </source>
</evidence>
<organism evidence="8">
    <name type="scientific">Alexandrium monilatum</name>
    <dbReference type="NCBI Taxonomy" id="311494"/>
    <lineage>
        <taxon>Eukaryota</taxon>
        <taxon>Sar</taxon>
        <taxon>Alveolata</taxon>
        <taxon>Dinophyceae</taxon>
        <taxon>Gonyaulacales</taxon>
        <taxon>Pyrocystaceae</taxon>
        <taxon>Alexandrium</taxon>
    </lineage>
</organism>
<evidence type="ECO:0000256" key="4">
    <source>
        <dbReference type="ARBA" id="ARBA00023002"/>
    </source>
</evidence>
<dbReference type="InterPro" id="IPR005123">
    <property type="entry name" value="Oxoglu/Fe-dep_dioxygenase_dom"/>
</dbReference>
<dbReference type="InterPro" id="IPR051842">
    <property type="entry name" value="uS12_prolyl_hydroxylase"/>
</dbReference>
<keyword evidence="3" id="KW-0223">Dioxygenase</keyword>
<dbReference type="Gene3D" id="2.60.120.620">
    <property type="entry name" value="q2cbj1_9rhob like domain"/>
    <property type="match status" value="1"/>
</dbReference>
<dbReference type="PROSITE" id="PS51471">
    <property type="entry name" value="FE2OG_OXY"/>
    <property type="match status" value="1"/>
</dbReference>
<evidence type="ECO:0000259" key="7">
    <source>
        <dbReference type="PROSITE" id="PS51471"/>
    </source>
</evidence>
<keyword evidence="2" id="KW-0479">Metal-binding</keyword>
<feature type="compositionally biased region" description="Low complexity" evidence="6">
    <location>
        <begin position="31"/>
        <end position="49"/>
    </location>
</feature>
<dbReference type="InterPro" id="IPR039558">
    <property type="entry name" value="TPA1/OFD1_N"/>
</dbReference>
<dbReference type="SMART" id="SM00702">
    <property type="entry name" value="P4Hc"/>
    <property type="match status" value="1"/>
</dbReference>